<name>A0ABN3MRR8_9ACTN</name>
<comment type="caution">
    <text evidence="2">The sequence shown here is derived from an EMBL/GenBank/DDBJ whole genome shotgun (WGS) entry which is preliminary data.</text>
</comment>
<accession>A0ABN3MRR8</accession>
<protein>
    <recommendedName>
        <fullName evidence="1">AbiEi antitoxin N-terminal domain-containing protein</fullName>
    </recommendedName>
</protein>
<dbReference type="Proteomes" id="UP001501358">
    <property type="component" value="Unassembled WGS sequence"/>
</dbReference>
<dbReference type="EMBL" id="BAAATA010000042">
    <property type="protein sequence ID" value="GAA2507472.1"/>
    <property type="molecule type" value="Genomic_DNA"/>
</dbReference>
<dbReference type="Pfam" id="PF13338">
    <property type="entry name" value="AbiEi_4"/>
    <property type="match status" value="1"/>
</dbReference>
<evidence type="ECO:0000259" key="1">
    <source>
        <dbReference type="Pfam" id="PF13338"/>
    </source>
</evidence>
<keyword evidence="3" id="KW-1185">Reference proteome</keyword>
<organism evidence="2 3">
    <name type="scientific">Streptomyces thermolineatus</name>
    <dbReference type="NCBI Taxonomy" id="44033"/>
    <lineage>
        <taxon>Bacteria</taxon>
        <taxon>Bacillati</taxon>
        <taxon>Actinomycetota</taxon>
        <taxon>Actinomycetes</taxon>
        <taxon>Kitasatosporales</taxon>
        <taxon>Streptomycetaceae</taxon>
        <taxon>Streptomyces</taxon>
    </lineage>
</organism>
<dbReference type="InterPro" id="IPR025159">
    <property type="entry name" value="AbiEi_N"/>
</dbReference>
<reference evidence="2 3" key="1">
    <citation type="journal article" date="2019" name="Int. J. Syst. Evol. Microbiol.">
        <title>The Global Catalogue of Microorganisms (GCM) 10K type strain sequencing project: providing services to taxonomists for standard genome sequencing and annotation.</title>
        <authorList>
            <consortium name="The Broad Institute Genomics Platform"/>
            <consortium name="The Broad Institute Genome Sequencing Center for Infectious Disease"/>
            <person name="Wu L."/>
            <person name="Ma J."/>
        </authorList>
    </citation>
    <scope>NUCLEOTIDE SEQUENCE [LARGE SCALE GENOMIC DNA]</scope>
    <source>
        <strain evidence="2 3">JCM 6307</strain>
    </source>
</reference>
<evidence type="ECO:0000313" key="2">
    <source>
        <dbReference type="EMBL" id="GAA2507472.1"/>
    </source>
</evidence>
<proteinExistence type="predicted"/>
<dbReference type="RefSeq" id="WP_344385608.1">
    <property type="nucleotide sequence ID" value="NZ_BAAATA010000042.1"/>
</dbReference>
<evidence type="ECO:0000313" key="3">
    <source>
        <dbReference type="Proteomes" id="UP001501358"/>
    </source>
</evidence>
<gene>
    <name evidence="2" type="ORF">GCM10010406_50090</name>
</gene>
<feature type="domain" description="AbiEi antitoxin N-terminal" evidence="1">
    <location>
        <begin position="10"/>
        <end position="46"/>
    </location>
</feature>
<sequence length="195" mass="21593">MSTDGSALPPTFTYRQAREAGLSKHRLYALRDSGAVEQIGRGLFRRGDADWDADIDLVEIALHAPEATLCLGTALARHGLTDLIPASIDTALPRGRWKPVVQAPVTWHSFRPETFGIGRSELTLEGDLRIGIYTPERCIVDAFRLRHREGSDLANGALRRWLRQPGNHPAALLQMAEHFPAARTALRTSLEILLD</sequence>